<proteinExistence type="predicted"/>
<evidence type="ECO:0008006" key="4">
    <source>
        <dbReference type="Google" id="ProtNLM"/>
    </source>
</evidence>
<dbReference type="SUPFAM" id="SSF53383">
    <property type="entry name" value="PLP-dependent transferases"/>
    <property type="match status" value="1"/>
</dbReference>
<dbReference type="InterPro" id="IPR015424">
    <property type="entry name" value="PyrdxlP-dep_Trfase"/>
</dbReference>
<dbReference type="EMBL" id="JBAHYK010000432">
    <property type="protein sequence ID" value="KAL0574088.1"/>
    <property type="molecule type" value="Genomic_DNA"/>
</dbReference>
<dbReference type="Proteomes" id="UP001465976">
    <property type="component" value="Unassembled WGS sequence"/>
</dbReference>
<evidence type="ECO:0000256" key="1">
    <source>
        <dbReference type="ARBA" id="ARBA00022898"/>
    </source>
</evidence>
<accession>A0ABR3FG72</accession>
<keyword evidence="1" id="KW-0663">Pyridoxal phosphate</keyword>
<keyword evidence="3" id="KW-1185">Reference proteome</keyword>
<sequence>MDFTYGHSMYPHFMLDPSFVNLNHGSFGCLPRAVYEDNLKLTEEVESNPDLFVRTKLAARTKDVRRRLEKILNVEEDECVIVPNVNHGIALILRSIPWEQGDVLVYTSTAFSQIKRNATLQFRGSNVPSPDHSEFPLTFPESRMSILSRFRYHLRLVKQGQKGGSRVVALFDTIVSTPAIAMPWKDMVAICREEGVLSVIDAAHSLGQELNINLGEAQPDFWVANCSKWLFAKRGSAVLYVPKRWVDMLFTRLFPGIDMPCRNQHLVPYSIPAAIMGPGKGIMSDFATEFAKDRLEALDFRAAIGGEEKIVQYSHELSINGGIKMAEILDTEVMPADASSDTKICMVNVRLPFSTPVKPSFDVFTAFDHKLFEEQKAYATIFYHNSDWWARVSAQVYNEISDFERLGAILLVICKEIEQEFGHA</sequence>
<dbReference type="InterPro" id="IPR015422">
    <property type="entry name" value="PyrdxlP-dep_Trfase_small"/>
</dbReference>
<evidence type="ECO:0000313" key="2">
    <source>
        <dbReference type="EMBL" id="KAL0574088.1"/>
    </source>
</evidence>
<name>A0ABR3FG72_9AGAR</name>
<dbReference type="Gene3D" id="3.40.640.10">
    <property type="entry name" value="Type I PLP-dependent aspartate aminotransferase-like (Major domain)"/>
    <property type="match status" value="1"/>
</dbReference>
<organism evidence="2 3">
    <name type="scientific">Marasmius crinis-equi</name>
    <dbReference type="NCBI Taxonomy" id="585013"/>
    <lineage>
        <taxon>Eukaryota</taxon>
        <taxon>Fungi</taxon>
        <taxon>Dikarya</taxon>
        <taxon>Basidiomycota</taxon>
        <taxon>Agaricomycotina</taxon>
        <taxon>Agaricomycetes</taxon>
        <taxon>Agaricomycetidae</taxon>
        <taxon>Agaricales</taxon>
        <taxon>Marasmiineae</taxon>
        <taxon>Marasmiaceae</taxon>
        <taxon>Marasmius</taxon>
    </lineage>
</organism>
<gene>
    <name evidence="2" type="ORF">V5O48_007873</name>
</gene>
<evidence type="ECO:0000313" key="3">
    <source>
        <dbReference type="Proteomes" id="UP001465976"/>
    </source>
</evidence>
<dbReference type="PANTHER" id="PTHR43092">
    <property type="entry name" value="L-CYSTEINE DESULFHYDRASE"/>
    <property type="match status" value="1"/>
</dbReference>
<protein>
    <recommendedName>
        <fullName evidence="4">Aminotransferase class V domain-containing protein</fullName>
    </recommendedName>
</protein>
<dbReference type="InterPro" id="IPR015421">
    <property type="entry name" value="PyrdxlP-dep_Trfase_major"/>
</dbReference>
<reference evidence="2 3" key="1">
    <citation type="submission" date="2024-02" db="EMBL/GenBank/DDBJ databases">
        <title>A draft genome for the cacao thread blight pathogen Marasmius crinis-equi.</title>
        <authorList>
            <person name="Cohen S.P."/>
            <person name="Baruah I.K."/>
            <person name="Amoako-Attah I."/>
            <person name="Bukari Y."/>
            <person name="Meinhardt L.W."/>
            <person name="Bailey B.A."/>
        </authorList>
    </citation>
    <scope>NUCLEOTIDE SEQUENCE [LARGE SCALE GENOMIC DNA]</scope>
    <source>
        <strain evidence="2 3">GH-76</strain>
    </source>
</reference>
<dbReference type="Gene3D" id="3.90.1150.10">
    <property type="entry name" value="Aspartate Aminotransferase, domain 1"/>
    <property type="match status" value="1"/>
</dbReference>
<dbReference type="PANTHER" id="PTHR43092:SF2">
    <property type="entry name" value="HERCYNYLCYSTEINE SULFOXIDE LYASE"/>
    <property type="match status" value="1"/>
</dbReference>
<comment type="caution">
    <text evidence="2">The sequence shown here is derived from an EMBL/GenBank/DDBJ whole genome shotgun (WGS) entry which is preliminary data.</text>
</comment>